<accession>A0A2T0AVC6</accession>
<feature type="domain" description="GmrSD restriction endonucleases N-terminal" evidence="1">
    <location>
        <begin position="20"/>
        <end position="223"/>
    </location>
</feature>
<dbReference type="Pfam" id="PF03235">
    <property type="entry name" value="GmrSD_N"/>
    <property type="match status" value="1"/>
</dbReference>
<dbReference type="PANTHER" id="PTHR37292">
    <property type="entry name" value="VNG6097C"/>
    <property type="match status" value="1"/>
</dbReference>
<dbReference type="PANTHER" id="PTHR37292:SF2">
    <property type="entry name" value="DUF262 DOMAIN-CONTAINING PROTEIN"/>
    <property type="match status" value="1"/>
</dbReference>
<dbReference type="Proteomes" id="UP000238415">
    <property type="component" value="Unassembled WGS sequence"/>
</dbReference>
<proteinExistence type="predicted"/>
<evidence type="ECO:0000313" key="2">
    <source>
        <dbReference type="EMBL" id="PRR74521.1"/>
    </source>
</evidence>
<name>A0A2T0AVC6_9FIRM</name>
<dbReference type="OrthoDB" id="9798761at2"/>
<evidence type="ECO:0000313" key="3">
    <source>
        <dbReference type="Proteomes" id="UP000238415"/>
    </source>
</evidence>
<gene>
    <name evidence="2" type="ORF">MOHU_08340</name>
</gene>
<keyword evidence="3" id="KW-1185">Reference proteome</keyword>
<dbReference type="EMBL" id="PVXM01000008">
    <property type="protein sequence ID" value="PRR74521.1"/>
    <property type="molecule type" value="Genomic_DNA"/>
</dbReference>
<dbReference type="InterPro" id="IPR004919">
    <property type="entry name" value="GmrSD_N"/>
</dbReference>
<evidence type="ECO:0000259" key="1">
    <source>
        <dbReference type="Pfam" id="PF03235"/>
    </source>
</evidence>
<dbReference type="RefSeq" id="WP_106004845.1">
    <property type="nucleotide sequence ID" value="NZ_CP136419.1"/>
</dbReference>
<sequence>MSEMVFKKVDYTLGNLIAYVEQGDIGLPEIQRPFVWPYVKVRDLFDSLYRGYPIGYLLFWENGLPDHGRSISLITGQKVPRLLVVDGQQRVTSLYAVIKGHEVLDKNGERRRIKMAFRPKDGKFEVTNAAIERDPEWIADISLLWSPESKRVVREFFERLRREKAIPEEEEDRLDAAIDRLKNLLHFPLVALELSSNLDEESVAEIFVRINSKGTPLNQANFILTLMSVFWEDGRKALERFCEQARKVESDGRPSPYNPLFQPAPDRLLRVGIALGFRRARLSDAYTILRGKDLQTREFSPEKRDEQFQILQQAQDFTLDLTNWHEFIKLVRQAGYRRKDLISSEYALLYTYALYLIGKRDFQVPLPDLRNIIAQWFFMVSLTGRYTDSPETRMEQDLADLRGLSTAQDFTTHLRRKIDNEFTADFWNITLPDKLATAAPRSPAFLAYVASLVLLDAKAFFSKYKVADLLDPYIKPKKAALDRHHLFPKAYLDKLGIQDRREVNQVANLAIAEWADNTLVIGHKPPAEYIPLLKKGWEPEEIKQMYFWHALPDGWETMAYAEFLEERRKRMAQVIRQGFQKLGEGIA</sequence>
<dbReference type="AlphaFoldDB" id="A0A2T0AVC6"/>
<comment type="caution">
    <text evidence="2">The sequence shown here is derived from an EMBL/GenBank/DDBJ whole genome shotgun (WGS) entry which is preliminary data.</text>
</comment>
<organism evidence="2 3">
    <name type="scientific">Neomoorella humiferrea</name>
    <dbReference type="NCBI Taxonomy" id="676965"/>
    <lineage>
        <taxon>Bacteria</taxon>
        <taxon>Bacillati</taxon>
        <taxon>Bacillota</taxon>
        <taxon>Clostridia</taxon>
        <taxon>Neomoorellales</taxon>
        <taxon>Neomoorellaceae</taxon>
        <taxon>Neomoorella</taxon>
    </lineage>
</organism>
<protein>
    <recommendedName>
        <fullName evidence="1">GmrSD restriction endonucleases N-terminal domain-containing protein</fullName>
    </recommendedName>
</protein>
<reference evidence="2 3" key="1">
    <citation type="submission" date="2018-03" db="EMBL/GenBank/DDBJ databases">
        <title>Genome sequence of Moorella humiferrea DSM 23265.</title>
        <authorList>
            <person name="Poehlein A."/>
            <person name="Daniel R."/>
        </authorList>
    </citation>
    <scope>NUCLEOTIDE SEQUENCE [LARGE SCALE GENOMIC DNA]</scope>
    <source>
        <strain evidence="2 3">DSM 23265</strain>
    </source>
</reference>